<dbReference type="AlphaFoldDB" id="A0A8J6JJ36"/>
<dbReference type="Proteomes" id="UP000770717">
    <property type="component" value="Unassembled WGS sequence"/>
</dbReference>
<evidence type="ECO:0000313" key="2">
    <source>
        <dbReference type="Proteomes" id="UP000770717"/>
    </source>
</evidence>
<dbReference type="EMBL" id="WNTK01001807">
    <property type="protein sequence ID" value="KAG9466803.1"/>
    <property type="molecule type" value="Genomic_DNA"/>
</dbReference>
<protein>
    <submittedName>
        <fullName evidence="1">Uncharacterized protein</fullName>
    </submittedName>
</protein>
<keyword evidence="2" id="KW-1185">Reference proteome</keyword>
<accession>A0A8J6JJ36</accession>
<gene>
    <name evidence="1" type="ORF">GDO78_016051</name>
</gene>
<reference evidence="1" key="1">
    <citation type="thesis" date="2020" institute="ProQuest LLC" country="789 East Eisenhower Parkway, Ann Arbor, MI, USA">
        <title>Comparative Genomics and Chromosome Evolution.</title>
        <authorList>
            <person name="Mudd A.B."/>
        </authorList>
    </citation>
    <scope>NUCLEOTIDE SEQUENCE</scope>
    <source>
        <strain evidence="1">HN-11 Male</strain>
        <tissue evidence="1">Kidney and liver</tissue>
    </source>
</reference>
<organism evidence="1 2">
    <name type="scientific">Eleutherodactylus coqui</name>
    <name type="common">Puerto Rican coqui</name>
    <dbReference type="NCBI Taxonomy" id="57060"/>
    <lineage>
        <taxon>Eukaryota</taxon>
        <taxon>Metazoa</taxon>
        <taxon>Chordata</taxon>
        <taxon>Craniata</taxon>
        <taxon>Vertebrata</taxon>
        <taxon>Euteleostomi</taxon>
        <taxon>Amphibia</taxon>
        <taxon>Batrachia</taxon>
        <taxon>Anura</taxon>
        <taxon>Neobatrachia</taxon>
        <taxon>Hyloidea</taxon>
        <taxon>Eleutherodactylidae</taxon>
        <taxon>Eleutherodactylinae</taxon>
        <taxon>Eleutherodactylus</taxon>
        <taxon>Eleutherodactylus</taxon>
    </lineage>
</organism>
<proteinExistence type="predicted"/>
<comment type="caution">
    <text evidence="1">The sequence shown here is derived from an EMBL/GenBank/DDBJ whole genome shotgun (WGS) entry which is preliminary data.</text>
</comment>
<name>A0A8J6JJ36_ELECQ</name>
<sequence>MLTATLLSWRARPPSCGSARLLRVFPCTSSPWCRCSILPEGEVLRPLARRSAKPQPMGAAGRLPHSSGPPAGGNRFPVAVFLPAACFAGGALPSSGVSAALCPSVARLDLLPPRLATGLGLSLAGGCFLLCGRPRNISLSSSSSAAPRRCASCSTVPVTAVLVM</sequence>
<evidence type="ECO:0000313" key="1">
    <source>
        <dbReference type="EMBL" id="KAG9466803.1"/>
    </source>
</evidence>